<organism evidence="6 7">
    <name type="scientific">Clonostachys rhizophaga</name>
    <dbReference type="NCBI Taxonomy" id="160324"/>
    <lineage>
        <taxon>Eukaryota</taxon>
        <taxon>Fungi</taxon>
        <taxon>Dikarya</taxon>
        <taxon>Ascomycota</taxon>
        <taxon>Pezizomycotina</taxon>
        <taxon>Sordariomycetes</taxon>
        <taxon>Hypocreomycetidae</taxon>
        <taxon>Hypocreales</taxon>
        <taxon>Bionectriaceae</taxon>
        <taxon>Clonostachys</taxon>
    </lineage>
</organism>
<dbReference type="GO" id="GO:0020037">
    <property type="term" value="F:heme binding"/>
    <property type="evidence" value="ECO:0007669"/>
    <property type="project" value="InterPro"/>
</dbReference>
<dbReference type="InterPro" id="IPR036396">
    <property type="entry name" value="Cyt_P450_sf"/>
</dbReference>
<evidence type="ECO:0000313" key="6">
    <source>
        <dbReference type="EMBL" id="CAH0023966.1"/>
    </source>
</evidence>
<protein>
    <recommendedName>
        <fullName evidence="8">Cytochrome P450</fullName>
    </recommendedName>
</protein>
<gene>
    <name evidence="6" type="ORF">CRHIZ90672A_00000381</name>
</gene>
<keyword evidence="3" id="KW-0560">Oxidoreductase</keyword>
<comment type="similarity">
    <text evidence="1">Belongs to the cytochrome P450 family.</text>
</comment>
<keyword evidence="4" id="KW-0408">Iron</keyword>
<evidence type="ECO:0000256" key="3">
    <source>
        <dbReference type="ARBA" id="ARBA00023002"/>
    </source>
</evidence>
<proteinExistence type="inferred from homology"/>
<dbReference type="OrthoDB" id="1103324at2759"/>
<evidence type="ECO:0000313" key="7">
    <source>
        <dbReference type="Proteomes" id="UP000696573"/>
    </source>
</evidence>
<sequence length="522" mass="59278">MSIGPAAFLLVLIFIVSQYFKPTGKRKLIDGRSSHLPPGPKGLPLLGSLLDLKTGRQDPNHKFLWEIAKYGEMTTVHLGAKTWIFLNSHRVVSEIIAKRGSVTNTRSPMPIASGLVSRDGRSLILPQETWSERRRVMHSLLRGSALKQYGEWQELESTQIMAEYLFQPEKWYKHHYRYANSVVHRIVLGERLAKSTQELADLQNCVTYFVGRLAPALSTGSLSCPRLPKVLQFWRAHWQSLGDWNYGVYNSWWAPVKQQVEEGTAPPSFVRDVLLNEDTRYKGDDEDCMYLAMQLIEAGSDTTREALNIMVMAMLEYPAPFLKVRAEIDHICGYGKDARLPVLADMDNLRFICAIAKEVLRWRPIFVVTPDHVASQDIDLEGYRFLLDTGFVINEVAVGSECENPRAFDPDRWMNVHETDISHGLWQFVLAIAWLREVSSSILRGLYSVLTSKHSFIKRLLGCVANSNVQDGPYNPKILNLESTDEPFPVRATIRSDDYERLILTEATRAGVLDDAKLDRDG</sequence>
<keyword evidence="2" id="KW-0479">Metal-binding</keyword>
<evidence type="ECO:0000256" key="4">
    <source>
        <dbReference type="ARBA" id="ARBA00023004"/>
    </source>
</evidence>
<dbReference type="InterPro" id="IPR002401">
    <property type="entry name" value="Cyt_P450_E_grp-I"/>
</dbReference>
<dbReference type="InterPro" id="IPR001128">
    <property type="entry name" value="Cyt_P450"/>
</dbReference>
<dbReference type="GO" id="GO:0004497">
    <property type="term" value="F:monooxygenase activity"/>
    <property type="evidence" value="ECO:0007669"/>
    <property type="project" value="InterPro"/>
</dbReference>
<keyword evidence="7" id="KW-1185">Reference proteome</keyword>
<dbReference type="Proteomes" id="UP000696573">
    <property type="component" value="Unassembled WGS sequence"/>
</dbReference>
<dbReference type="GO" id="GO:0016705">
    <property type="term" value="F:oxidoreductase activity, acting on paired donors, with incorporation or reduction of molecular oxygen"/>
    <property type="evidence" value="ECO:0007669"/>
    <property type="project" value="InterPro"/>
</dbReference>
<dbReference type="AlphaFoldDB" id="A0A9N9YMH6"/>
<keyword evidence="5" id="KW-0732">Signal</keyword>
<dbReference type="GO" id="GO:0005506">
    <property type="term" value="F:iron ion binding"/>
    <property type="evidence" value="ECO:0007669"/>
    <property type="project" value="InterPro"/>
</dbReference>
<dbReference type="EMBL" id="CABFNQ020000694">
    <property type="protein sequence ID" value="CAH0023966.1"/>
    <property type="molecule type" value="Genomic_DNA"/>
</dbReference>
<feature type="non-terminal residue" evidence="6">
    <location>
        <position position="1"/>
    </location>
</feature>
<evidence type="ECO:0000256" key="1">
    <source>
        <dbReference type="ARBA" id="ARBA00010617"/>
    </source>
</evidence>
<dbReference type="PRINTS" id="PR00463">
    <property type="entry name" value="EP450I"/>
</dbReference>
<dbReference type="PANTHER" id="PTHR46300">
    <property type="entry name" value="P450, PUTATIVE (EUROFUNG)-RELATED-RELATED"/>
    <property type="match status" value="1"/>
</dbReference>
<evidence type="ECO:0000256" key="2">
    <source>
        <dbReference type="ARBA" id="ARBA00022723"/>
    </source>
</evidence>
<name>A0A9N9YMH6_9HYPO</name>
<feature type="chain" id="PRO_5040114606" description="Cytochrome P450" evidence="5">
    <location>
        <begin position="20"/>
        <end position="522"/>
    </location>
</feature>
<feature type="signal peptide" evidence="5">
    <location>
        <begin position="1"/>
        <end position="19"/>
    </location>
</feature>
<accession>A0A9N9YMH6</accession>
<evidence type="ECO:0000256" key="5">
    <source>
        <dbReference type="SAM" id="SignalP"/>
    </source>
</evidence>
<comment type="caution">
    <text evidence="6">The sequence shown here is derived from an EMBL/GenBank/DDBJ whole genome shotgun (WGS) entry which is preliminary data.</text>
</comment>
<dbReference type="Pfam" id="PF00067">
    <property type="entry name" value="p450"/>
    <property type="match status" value="1"/>
</dbReference>
<dbReference type="Gene3D" id="1.10.630.10">
    <property type="entry name" value="Cytochrome P450"/>
    <property type="match status" value="1"/>
</dbReference>
<reference evidence="6" key="1">
    <citation type="submission" date="2021-10" db="EMBL/GenBank/DDBJ databases">
        <authorList>
            <person name="Piombo E."/>
        </authorList>
    </citation>
    <scope>NUCLEOTIDE SEQUENCE</scope>
</reference>
<dbReference type="PANTHER" id="PTHR46300:SF11">
    <property type="entry name" value="OXIDOREDUCTASE, PUTATIVE-RELATED"/>
    <property type="match status" value="1"/>
</dbReference>
<evidence type="ECO:0008006" key="8">
    <source>
        <dbReference type="Google" id="ProtNLM"/>
    </source>
</evidence>
<dbReference type="SUPFAM" id="SSF48264">
    <property type="entry name" value="Cytochrome P450"/>
    <property type="match status" value="1"/>
</dbReference>
<dbReference type="InterPro" id="IPR050364">
    <property type="entry name" value="Cytochrome_P450_fung"/>
</dbReference>